<dbReference type="AlphaFoldDB" id="A0A1H4TX89"/>
<dbReference type="GO" id="GO:0016757">
    <property type="term" value="F:glycosyltransferase activity"/>
    <property type="evidence" value="ECO:0007669"/>
    <property type="project" value="UniProtKB-ARBA"/>
</dbReference>
<dbReference type="SUPFAM" id="SSF53756">
    <property type="entry name" value="UDP-Glycosyltransferase/glycogen phosphorylase"/>
    <property type="match status" value="1"/>
</dbReference>
<reference evidence="3 4" key="1">
    <citation type="submission" date="2016-10" db="EMBL/GenBank/DDBJ databases">
        <authorList>
            <person name="de Groot N.N."/>
        </authorList>
    </citation>
    <scope>NUCLEOTIDE SEQUENCE [LARGE SCALE GENOMIC DNA]</scope>
    <source>
        <strain evidence="3 4">AB35.6</strain>
    </source>
</reference>
<protein>
    <submittedName>
        <fullName evidence="3">Glycosyltransferase involved in cell wall bisynthesis</fullName>
    </submittedName>
</protein>
<evidence type="ECO:0000259" key="2">
    <source>
        <dbReference type="Pfam" id="PF13439"/>
    </source>
</evidence>
<dbReference type="PANTHER" id="PTHR12526:SF630">
    <property type="entry name" value="GLYCOSYLTRANSFERASE"/>
    <property type="match status" value="1"/>
</dbReference>
<evidence type="ECO:0000313" key="3">
    <source>
        <dbReference type="EMBL" id="SEC60890.1"/>
    </source>
</evidence>
<dbReference type="Pfam" id="PF13692">
    <property type="entry name" value="Glyco_trans_1_4"/>
    <property type="match status" value="1"/>
</dbReference>
<gene>
    <name evidence="3" type="ORF">SAMN05443244_3884</name>
</gene>
<dbReference type="EMBL" id="FNSD01000001">
    <property type="protein sequence ID" value="SEC60890.1"/>
    <property type="molecule type" value="Genomic_DNA"/>
</dbReference>
<feature type="region of interest" description="Disordered" evidence="1">
    <location>
        <begin position="360"/>
        <end position="385"/>
    </location>
</feature>
<dbReference type="Proteomes" id="UP000182409">
    <property type="component" value="Unassembled WGS sequence"/>
</dbReference>
<dbReference type="Gene3D" id="3.40.50.2000">
    <property type="entry name" value="Glycogen Phosphorylase B"/>
    <property type="match status" value="2"/>
</dbReference>
<organism evidence="3 4">
    <name type="scientific">Terriglobus roseus</name>
    <dbReference type="NCBI Taxonomy" id="392734"/>
    <lineage>
        <taxon>Bacteria</taxon>
        <taxon>Pseudomonadati</taxon>
        <taxon>Acidobacteriota</taxon>
        <taxon>Terriglobia</taxon>
        <taxon>Terriglobales</taxon>
        <taxon>Acidobacteriaceae</taxon>
        <taxon>Terriglobus</taxon>
    </lineage>
</organism>
<keyword evidence="3" id="KW-0808">Transferase</keyword>
<accession>A0A1H4TX89</accession>
<name>A0A1H4TX89_9BACT</name>
<evidence type="ECO:0000313" key="4">
    <source>
        <dbReference type="Proteomes" id="UP000182409"/>
    </source>
</evidence>
<dbReference type="Pfam" id="PF13439">
    <property type="entry name" value="Glyco_transf_4"/>
    <property type="match status" value="1"/>
</dbReference>
<dbReference type="CDD" id="cd03801">
    <property type="entry name" value="GT4_PimA-like"/>
    <property type="match status" value="1"/>
</dbReference>
<dbReference type="OrthoDB" id="9814612at2"/>
<feature type="domain" description="Glycosyltransferase subfamily 4-like N-terminal" evidence="2">
    <location>
        <begin position="15"/>
        <end position="156"/>
    </location>
</feature>
<sequence>MRILHILNDLTNRGNGIVNVAVDLACEQSDSGHDVTVVSGFGDFVPLVQQHGVRWVPVDQSRSIPNLAKATFRLMQILRRDKPDVIHAHMRTGLLLAWLCSRFPRIPLVSHLHNVHDRESNLMRLADRVIAVSQSVMDTMTKTGIPKEKFRVILNGPLGTPRLPKLEDITPEPLEGLSLVTVAGMNYRKGIQELVPAFERVAAQYDKAHLYLVGDGPERTLFEDLVSRSPYSARIHFEGWTSEPQKYMLGCDVFVLASRRESLGLVLLEARHAGCAIIATDVDGIPEALDHGSAGLLVPPENVEALAQALLKVAGDEALRGTMRVAARKGCEKFTCKVMADQTEQIYNELLHATPLKAQRNESETSLPADAAAATHQRDVQGVAD</sequence>
<dbReference type="InterPro" id="IPR028098">
    <property type="entry name" value="Glyco_trans_4-like_N"/>
</dbReference>
<evidence type="ECO:0000256" key="1">
    <source>
        <dbReference type="SAM" id="MobiDB-lite"/>
    </source>
</evidence>
<proteinExistence type="predicted"/>
<dbReference type="RefSeq" id="WP_074655563.1">
    <property type="nucleotide sequence ID" value="NZ_FNSD01000001.1"/>
</dbReference>
<dbReference type="PANTHER" id="PTHR12526">
    <property type="entry name" value="GLYCOSYLTRANSFERASE"/>
    <property type="match status" value="1"/>
</dbReference>